<gene>
    <name evidence="2" type="ORF">TRIUR3_19736</name>
</gene>
<accession>M8AQC1</accession>
<feature type="region of interest" description="Disordered" evidence="1">
    <location>
        <begin position="95"/>
        <end position="120"/>
    </location>
</feature>
<dbReference type="AlphaFoldDB" id="M8AQC1"/>
<organism evidence="2">
    <name type="scientific">Triticum urartu</name>
    <name type="common">Red wild einkorn</name>
    <name type="synonym">Crithodium urartu</name>
    <dbReference type="NCBI Taxonomy" id="4572"/>
    <lineage>
        <taxon>Eukaryota</taxon>
        <taxon>Viridiplantae</taxon>
        <taxon>Streptophyta</taxon>
        <taxon>Embryophyta</taxon>
        <taxon>Tracheophyta</taxon>
        <taxon>Spermatophyta</taxon>
        <taxon>Magnoliopsida</taxon>
        <taxon>Liliopsida</taxon>
        <taxon>Poales</taxon>
        <taxon>Poaceae</taxon>
        <taxon>BOP clade</taxon>
        <taxon>Pooideae</taxon>
        <taxon>Triticodae</taxon>
        <taxon>Triticeae</taxon>
        <taxon>Triticinae</taxon>
        <taxon>Triticum</taxon>
    </lineage>
</organism>
<evidence type="ECO:0000256" key="1">
    <source>
        <dbReference type="SAM" id="MobiDB-lite"/>
    </source>
</evidence>
<protein>
    <submittedName>
        <fullName evidence="2">Uncharacterized protein</fullName>
    </submittedName>
</protein>
<feature type="compositionally biased region" description="Low complexity" evidence="1">
    <location>
        <begin position="100"/>
        <end position="120"/>
    </location>
</feature>
<sequence length="120" mass="13024">MMLGRNVRLNVDEIGGSRNNLNPKVRRKSHDDHQFTSCLKKVMMLVLVNIILSMSTRRASDDGLGSITLVWEDMVGWVVEDNTWVIGVIGKISGMGSGSSGERSGGSSIQSSPSMGMIIE</sequence>
<name>M8AQC1_TRIUA</name>
<proteinExistence type="predicted"/>
<reference evidence="2" key="1">
    <citation type="journal article" date="2013" name="Nature">
        <title>Draft genome of the wheat A-genome progenitor Triticum urartu.</title>
        <authorList>
            <person name="Ling H.Q."/>
            <person name="Zhao S."/>
            <person name="Liu D."/>
            <person name="Wang J."/>
            <person name="Sun H."/>
            <person name="Zhang C."/>
            <person name="Fan H."/>
            <person name="Li D."/>
            <person name="Dong L."/>
            <person name="Tao Y."/>
            <person name="Gao C."/>
            <person name="Wu H."/>
            <person name="Li Y."/>
            <person name="Cui Y."/>
            <person name="Guo X."/>
            <person name="Zheng S."/>
            <person name="Wang B."/>
            <person name="Yu K."/>
            <person name="Liang Q."/>
            <person name="Yang W."/>
            <person name="Lou X."/>
            <person name="Chen J."/>
            <person name="Feng M."/>
            <person name="Jian J."/>
            <person name="Zhang X."/>
            <person name="Luo G."/>
            <person name="Jiang Y."/>
            <person name="Liu J."/>
            <person name="Wang Z."/>
            <person name="Sha Y."/>
            <person name="Zhang B."/>
            <person name="Wu H."/>
            <person name="Tang D."/>
            <person name="Shen Q."/>
            <person name="Xue P."/>
            <person name="Zou S."/>
            <person name="Wang X."/>
            <person name="Liu X."/>
            <person name="Wang F."/>
            <person name="Yang Y."/>
            <person name="An X."/>
            <person name="Dong Z."/>
            <person name="Zhang K."/>
            <person name="Zhang X."/>
            <person name="Luo M.C."/>
            <person name="Dvorak J."/>
            <person name="Tong Y."/>
            <person name="Wang J."/>
            <person name="Yang H."/>
            <person name="Li Z."/>
            <person name="Wang D."/>
            <person name="Zhang A."/>
            <person name="Wang J."/>
        </authorList>
    </citation>
    <scope>NUCLEOTIDE SEQUENCE</scope>
</reference>
<dbReference type="EMBL" id="KD020614">
    <property type="protein sequence ID" value="EMS67310.1"/>
    <property type="molecule type" value="Genomic_DNA"/>
</dbReference>
<evidence type="ECO:0000313" key="2">
    <source>
        <dbReference type="EMBL" id="EMS67310.1"/>
    </source>
</evidence>